<evidence type="ECO:0000259" key="3">
    <source>
        <dbReference type="PROSITE" id="PS50837"/>
    </source>
</evidence>
<dbReference type="Gene3D" id="1.25.40.20">
    <property type="entry name" value="Ankyrin repeat-containing domain"/>
    <property type="match status" value="2"/>
</dbReference>
<sequence length="669" mass="74474">MKQKHLETLQLRKDGTGIWLLEGDMLNSWQDNPGLLWIMGQSGTGKSVLSSAVISKLQHDAQIFQAMKNCPPPAIAFFYFDFKDKEGQAMDSALRRIVLQLSAQSVHPHRALEQQYKSKSTGQTLPTYQDLLNILEELLQDIGRTYIVLDALDECKENDHRRLVDFISTLRRWSTTPLHLLITSQPRHIFTNGFGDVPSIMLESHLVQDDIRLFVVDELQSFPSWAHRAADRVVSKSNGMFRLAACLIVEISHCEWEDKLDKTLDHLPNDLFGIYDRFLQAIRPESFVHAAGALRWIIFSRSYHAFGELADAIAFDFSDPTQYIYKPSRREGNQSAIPKWFEGLAVFTEDSVTLTHASVEDYLLSTQFGDRFGCNLSASHSHTFIAQTCIAYLLHFSDNWPDEVSDNSLSNASRNYPLAYYAAMQWCHHLLRSQNQTLLFAGAMRLLEDGSPQYLRALLAKCADPYAAEKELGTYLYEASKEGHLEIVRLLLENGADVNMMVGGYGSALQAASARGHTDIIHPLLKNGADVNTPGGYYGSALQAASAWRHMDIVRLLLENGAHVNATGGKYGSALQAASRWGLIEIVRLLLENGADVNAPGGKFGSALQAASARGYTDLVRLLLENGADLNTTGGEYGTALQVASFWDNTDIVEILREKGANDVEDEAI</sequence>
<gene>
    <name evidence="4" type="ORF">B0H17DRAFT_1018192</name>
</gene>
<dbReference type="Pfam" id="PF12796">
    <property type="entry name" value="Ank_2"/>
    <property type="match status" value="2"/>
</dbReference>
<dbReference type="Pfam" id="PF24883">
    <property type="entry name" value="NPHP3_N"/>
    <property type="match status" value="1"/>
</dbReference>
<dbReference type="PANTHER" id="PTHR10039">
    <property type="entry name" value="AMELOGENIN"/>
    <property type="match status" value="1"/>
</dbReference>
<dbReference type="Pfam" id="PF00023">
    <property type="entry name" value="Ank"/>
    <property type="match status" value="1"/>
</dbReference>
<dbReference type="PROSITE" id="PS50088">
    <property type="entry name" value="ANK_REPEAT"/>
    <property type="match status" value="5"/>
</dbReference>
<dbReference type="InterPro" id="IPR007111">
    <property type="entry name" value="NACHT_NTPase"/>
</dbReference>
<evidence type="ECO:0000313" key="4">
    <source>
        <dbReference type="EMBL" id="KAJ7669092.1"/>
    </source>
</evidence>
<keyword evidence="1" id="KW-0677">Repeat</keyword>
<feature type="domain" description="NACHT" evidence="3">
    <location>
        <begin position="34"/>
        <end position="186"/>
    </location>
</feature>
<protein>
    <submittedName>
        <fullName evidence="4">Ankyrin repeat-containing domain protein</fullName>
    </submittedName>
</protein>
<dbReference type="Gene3D" id="3.40.50.300">
    <property type="entry name" value="P-loop containing nucleotide triphosphate hydrolases"/>
    <property type="match status" value="1"/>
</dbReference>
<dbReference type="PANTHER" id="PTHR10039:SF16">
    <property type="entry name" value="GPI INOSITOL-DEACYLASE"/>
    <property type="match status" value="1"/>
</dbReference>
<evidence type="ECO:0000313" key="5">
    <source>
        <dbReference type="Proteomes" id="UP001221757"/>
    </source>
</evidence>
<dbReference type="InterPro" id="IPR002110">
    <property type="entry name" value="Ankyrin_rpt"/>
</dbReference>
<dbReference type="Proteomes" id="UP001221757">
    <property type="component" value="Unassembled WGS sequence"/>
</dbReference>
<reference evidence="4" key="1">
    <citation type="submission" date="2023-03" db="EMBL/GenBank/DDBJ databases">
        <title>Massive genome expansion in bonnet fungi (Mycena s.s.) driven by repeated elements and novel gene families across ecological guilds.</title>
        <authorList>
            <consortium name="Lawrence Berkeley National Laboratory"/>
            <person name="Harder C.B."/>
            <person name="Miyauchi S."/>
            <person name="Viragh M."/>
            <person name="Kuo A."/>
            <person name="Thoen E."/>
            <person name="Andreopoulos B."/>
            <person name="Lu D."/>
            <person name="Skrede I."/>
            <person name="Drula E."/>
            <person name="Henrissat B."/>
            <person name="Morin E."/>
            <person name="Kohler A."/>
            <person name="Barry K."/>
            <person name="LaButti K."/>
            <person name="Morin E."/>
            <person name="Salamov A."/>
            <person name="Lipzen A."/>
            <person name="Mereny Z."/>
            <person name="Hegedus B."/>
            <person name="Baldrian P."/>
            <person name="Stursova M."/>
            <person name="Weitz H."/>
            <person name="Taylor A."/>
            <person name="Grigoriev I.V."/>
            <person name="Nagy L.G."/>
            <person name="Martin F."/>
            <person name="Kauserud H."/>
        </authorList>
    </citation>
    <scope>NUCLEOTIDE SEQUENCE</scope>
    <source>
        <strain evidence="4">CBHHK067</strain>
    </source>
</reference>
<comment type="caution">
    <text evidence="4">The sequence shown here is derived from an EMBL/GenBank/DDBJ whole genome shotgun (WGS) entry which is preliminary data.</text>
</comment>
<keyword evidence="2" id="KW-0040">ANK repeat</keyword>
<feature type="repeat" description="ANK" evidence="2">
    <location>
        <begin position="507"/>
        <end position="536"/>
    </location>
</feature>
<name>A0AAD7CXT9_MYCRO</name>
<feature type="repeat" description="ANK" evidence="2">
    <location>
        <begin position="471"/>
        <end position="503"/>
    </location>
</feature>
<organism evidence="4 5">
    <name type="scientific">Mycena rosella</name>
    <name type="common">Pink bonnet</name>
    <name type="synonym">Agaricus rosellus</name>
    <dbReference type="NCBI Taxonomy" id="1033263"/>
    <lineage>
        <taxon>Eukaryota</taxon>
        <taxon>Fungi</taxon>
        <taxon>Dikarya</taxon>
        <taxon>Basidiomycota</taxon>
        <taxon>Agaricomycotina</taxon>
        <taxon>Agaricomycetes</taxon>
        <taxon>Agaricomycetidae</taxon>
        <taxon>Agaricales</taxon>
        <taxon>Marasmiineae</taxon>
        <taxon>Mycenaceae</taxon>
        <taxon>Mycena</taxon>
    </lineage>
</organism>
<feature type="repeat" description="ANK" evidence="2">
    <location>
        <begin position="537"/>
        <end position="569"/>
    </location>
</feature>
<proteinExistence type="predicted"/>
<dbReference type="AlphaFoldDB" id="A0AAD7CXT9"/>
<dbReference type="InterPro" id="IPR027417">
    <property type="entry name" value="P-loop_NTPase"/>
</dbReference>
<evidence type="ECO:0000256" key="2">
    <source>
        <dbReference type="PROSITE-ProRule" id="PRU00023"/>
    </source>
</evidence>
<dbReference type="PROSITE" id="PS50837">
    <property type="entry name" value="NACHT"/>
    <property type="match status" value="1"/>
</dbReference>
<evidence type="ECO:0000256" key="1">
    <source>
        <dbReference type="ARBA" id="ARBA00022737"/>
    </source>
</evidence>
<feature type="repeat" description="ANK" evidence="2">
    <location>
        <begin position="570"/>
        <end position="602"/>
    </location>
</feature>
<dbReference type="PROSITE" id="PS50297">
    <property type="entry name" value="ANK_REP_REGION"/>
    <property type="match status" value="4"/>
</dbReference>
<accession>A0AAD7CXT9</accession>
<dbReference type="EMBL" id="JARKIE010000189">
    <property type="protein sequence ID" value="KAJ7669092.1"/>
    <property type="molecule type" value="Genomic_DNA"/>
</dbReference>
<feature type="repeat" description="ANK" evidence="2">
    <location>
        <begin position="603"/>
        <end position="635"/>
    </location>
</feature>
<dbReference type="InterPro" id="IPR056884">
    <property type="entry name" value="NPHP3-like_N"/>
</dbReference>
<dbReference type="InterPro" id="IPR036770">
    <property type="entry name" value="Ankyrin_rpt-contain_sf"/>
</dbReference>
<keyword evidence="5" id="KW-1185">Reference proteome</keyword>
<dbReference type="SMART" id="SM00248">
    <property type="entry name" value="ANK"/>
    <property type="match status" value="7"/>
</dbReference>
<dbReference type="SUPFAM" id="SSF52540">
    <property type="entry name" value="P-loop containing nucleoside triphosphate hydrolases"/>
    <property type="match status" value="1"/>
</dbReference>
<dbReference type="SUPFAM" id="SSF48403">
    <property type="entry name" value="Ankyrin repeat"/>
    <property type="match status" value="1"/>
</dbReference>